<feature type="domain" description="Tyrosine specific protein phosphatases" evidence="10">
    <location>
        <begin position="450"/>
        <end position="527"/>
    </location>
</feature>
<dbReference type="GO" id="GO:0004726">
    <property type="term" value="F:non-membrane spanning protein tyrosine phosphatase activity"/>
    <property type="evidence" value="ECO:0007669"/>
    <property type="project" value="InterPro"/>
</dbReference>
<dbReference type="EMBL" id="OC922756">
    <property type="protein sequence ID" value="CAD7654409.1"/>
    <property type="molecule type" value="Genomic_DNA"/>
</dbReference>
<dbReference type="OrthoDB" id="8609993at2759"/>
<dbReference type="EMBL" id="CAJPVJ010007931">
    <property type="protein sequence ID" value="CAG2171596.1"/>
    <property type="molecule type" value="Genomic_DNA"/>
</dbReference>
<dbReference type="FunFam" id="3.90.190.10:FF:000045">
    <property type="entry name" value="Tyrosine-protein phosphatase non-receptor type 12"/>
    <property type="match status" value="1"/>
</dbReference>
<dbReference type="InterPro" id="IPR016130">
    <property type="entry name" value="Tyr_Pase_AS"/>
</dbReference>
<feature type="domain" description="Tyrosine-protein phosphatase" evidence="9">
    <location>
        <begin position="39"/>
        <end position="227"/>
    </location>
</feature>
<keyword evidence="5" id="KW-0378">Hydrolase</keyword>
<dbReference type="PANTHER" id="PTHR45983:SF2">
    <property type="entry name" value="PROTEIN-TYROSINE-PHOSPHATASE"/>
    <property type="match status" value="1"/>
</dbReference>
<name>A0A7R9QRU1_9ACAR</name>
<evidence type="ECO:0000256" key="6">
    <source>
        <dbReference type="ARBA" id="ARBA00022912"/>
    </source>
</evidence>
<evidence type="ECO:0000256" key="2">
    <source>
        <dbReference type="ARBA" id="ARBA00013064"/>
    </source>
</evidence>
<dbReference type="SMART" id="SM00404">
    <property type="entry name" value="PTPc_motif"/>
    <property type="match status" value="1"/>
</dbReference>
<dbReference type="PROSITE" id="PS50056">
    <property type="entry name" value="TYR_PHOSPHATASE_2"/>
    <property type="match status" value="1"/>
</dbReference>
<evidence type="ECO:0000259" key="9">
    <source>
        <dbReference type="PROSITE" id="PS50055"/>
    </source>
</evidence>
<dbReference type="InterPro" id="IPR000242">
    <property type="entry name" value="PTP_cat"/>
</dbReference>
<organism evidence="11">
    <name type="scientific">Oppiella nova</name>
    <dbReference type="NCBI Taxonomy" id="334625"/>
    <lineage>
        <taxon>Eukaryota</taxon>
        <taxon>Metazoa</taxon>
        <taxon>Ecdysozoa</taxon>
        <taxon>Arthropoda</taxon>
        <taxon>Chelicerata</taxon>
        <taxon>Arachnida</taxon>
        <taxon>Acari</taxon>
        <taxon>Acariformes</taxon>
        <taxon>Sarcoptiformes</taxon>
        <taxon>Oribatida</taxon>
        <taxon>Brachypylina</taxon>
        <taxon>Oppioidea</taxon>
        <taxon>Oppiidae</taxon>
        <taxon>Oppiella</taxon>
    </lineage>
</organism>
<feature type="non-terminal residue" evidence="11">
    <location>
        <position position="794"/>
    </location>
</feature>
<dbReference type="Proteomes" id="UP000728032">
    <property type="component" value="Unassembled WGS sequence"/>
</dbReference>
<dbReference type="InterPro" id="IPR003595">
    <property type="entry name" value="Tyr_Pase_cat"/>
</dbReference>
<feature type="domain" description="Tyrosine-protein phosphatase" evidence="9">
    <location>
        <begin position="269"/>
        <end position="536"/>
    </location>
</feature>
<protein>
    <recommendedName>
        <fullName evidence="2">protein-tyrosine-phosphatase</fullName>
        <ecNumber evidence="2">3.1.3.48</ecNumber>
    </recommendedName>
</protein>
<evidence type="ECO:0000256" key="1">
    <source>
        <dbReference type="ARBA" id="ARBA00004496"/>
    </source>
</evidence>
<evidence type="ECO:0000259" key="10">
    <source>
        <dbReference type="PROSITE" id="PS50056"/>
    </source>
</evidence>
<dbReference type="GO" id="GO:0048666">
    <property type="term" value="P:neuron development"/>
    <property type="evidence" value="ECO:0007669"/>
    <property type="project" value="UniProtKB-ARBA"/>
</dbReference>
<dbReference type="InterPro" id="IPR000387">
    <property type="entry name" value="Tyr_Pase_dom"/>
</dbReference>
<dbReference type="GO" id="GO:0005737">
    <property type="term" value="C:cytoplasm"/>
    <property type="evidence" value="ECO:0007669"/>
    <property type="project" value="UniProtKB-SubCell"/>
</dbReference>
<feature type="compositionally biased region" description="Low complexity" evidence="8">
    <location>
        <begin position="599"/>
        <end position="611"/>
    </location>
</feature>
<feature type="region of interest" description="Disordered" evidence="8">
    <location>
        <begin position="583"/>
        <end position="615"/>
    </location>
</feature>
<evidence type="ECO:0000256" key="7">
    <source>
        <dbReference type="ARBA" id="ARBA00034734"/>
    </source>
</evidence>
<evidence type="ECO:0000256" key="8">
    <source>
        <dbReference type="SAM" id="MobiDB-lite"/>
    </source>
</evidence>
<accession>A0A7R9QRU1</accession>
<evidence type="ECO:0000313" key="12">
    <source>
        <dbReference type="Proteomes" id="UP000728032"/>
    </source>
</evidence>
<keyword evidence="4" id="KW-0597">Phosphoprotein</keyword>
<dbReference type="PROSITE" id="PS50055">
    <property type="entry name" value="TYR_PHOSPHATASE_PTP"/>
    <property type="match status" value="2"/>
</dbReference>
<dbReference type="PRINTS" id="PR00700">
    <property type="entry name" value="PRTYPHPHTASE"/>
</dbReference>
<dbReference type="Gene3D" id="3.90.190.10">
    <property type="entry name" value="Protein tyrosine phosphatase superfamily"/>
    <property type="match status" value="2"/>
</dbReference>
<dbReference type="AlphaFoldDB" id="A0A7R9QRU1"/>
<sequence>MVKSNRLKSILRNFLNDFERLECRHRLSDDTNDECIDEYRKEFQTLKDLTESLKTDPNCGSVEGENDVNRRKNRYKDILPYDHSRVILEEYPGVPGSDYMNANYVKGSSGCARTYIASQGPLPNTLVDFWRMIWESDVTVIVMACNERESGKYKCESYWPQDNDDPQQYGNITVQLVKWRQVCPDFLVRTLKVKADSIERTVCQFHYQTWPDHGVPNSVHPILELVRLMLMVKSNRLKSILRHFLNDFERLECRHRLSDDTNDECIDEYRKEFQTLKDLTESLKTDPNCGSVEGENDVNRRKNRYKDILPYDHSRVILEEYPGVPGSDYMNANYVKGSSGCARTYIASQGPLPNTLVDFWRMIWESDVTVIVMACNERESGKYKCESYWPQDNDDPQQYGNITVQLVKWRQVCPDFLVRTLKVKADSIERTVCQFHYQTWPDHGVPNSVHPILELVRLMRDVQISETRPILIHCSAGCGRTGTLCSIDYVWALLRTGKLREDFSLYSIIREMRRQRIAMVQTLEQYMLCYKAVATLFEQQLKMIDSHTYENIDGDGEPLMRRQLLRESADQHIAIATIAPQTDHSLPQTDNTKSKHIPESILPSLPNSPSSVGDEVRHERLIGKATVIRRPSIAKLKAIFENQNVISTEGPIVRSRSTSSSLNRSQSIKERIRNTKSMIESNDHVFNGNQRHEMSIGLDEGLRANHSDLQFRQDSCLKETTYGECNPQINAMNRLNENSAQMLQTNHFNGSVMESFAILSEQKLLENHQQLQQEIRQHIQQKQLQSVPSVQSSQ</sequence>
<keyword evidence="12" id="KW-1185">Reference proteome</keyword>
<dbReference type="PANTHER" id="PTHR45983">
    <property type="entry name" value="TYROSINE PHOSPHATSE N18, PUTATIVE-RELATED"/>
    <property type="match status" value="1"/>
</dbReference>
<evidence type="ECO:0000256" key="4">
    <source>
        <dbReference type="ARBA" id="ARBA00022553"/>
    </source>
</evidence>
<dbReference type="PROSITE" id="PS00383">
    <property type="entry name" value="TYR_PHOSPHATASE_1"/>
    <property type="match status" value="1"/>
</dbReference>
<reference evidence="11" key="1">
    <citation type="submission" date="2020-11" db="EMBL/GenBank/DDBJ databases">
        <authorList>
            <person name="Tran Van P."/>
        </authorList>
    </citation>
    <scope>NUCLEOTIDE SEQUENCE</scope>
</reference>
<dbReference type="InterPro" id="IPR029021">
    <property type="entry name" value="Prot-tyrosine_phosphatase-like"/>
</dbReference>
<keyword evidence="3" id="KW-0963">Cytoplasm</keyword>
<dbReference type="Pfam" id="PF00102">
    <property type="entry name" value="Y_phosphatase"/>
    <property type="match status" value="2"/>
</dbReference>
<dbReference type="GO" id="GO:0005634">
    <property type="term" value="C:nucleus"/>
    <property type="evidence" value="ECO:0007669"/>
    <property type="project" value="TreeGrafter"/>
</dbReference>
<evidence type="ECO:0000256" key="5">
    <source>
        <dbReference type="ARBA" id="ARBA00022801"/>
    </source>
</evidence>
<dbReference type="SMART" id="SM00194">
    <property type="entry name" value="PTPc"/>
    <property type="match status" value="2"/>
</dbReference>
<proteinExistence type="inferred from homology"/>
<comment type="subcellular location">
    <subcellularLocation>
        <location evidence="1">Cytoplasm</location>
    </subcellularLocation>
</comment>
<dbReference type="SUPFAM" id="SSF52799">
    <property type="entry name" value="(Phosphotyrosine protein) phosphatases II"/>
    <property type="match status" value="2"/>
</dbReference>
<evidence type="ECO:0000256" key="3">
    <source>
        <dbReference type="ARBA" id="ARBA00022490"/>
    </source>
</evidence>
<comment type="similarity">
    <text evidence="7">Belongs to the protein-tyrosine phosphatase family. Non-receptor class 4 subfamily.</text>
</comment>
<gene>
    <name evidence="11" type="ORF">ONB1V03_LOCUS11056</name>
</gene>
<keyword evidence="6" id="KW-0904">Protein phosphatase</keyword>
<dbReference type="EC" id="3.1.3.48" evidence="2"/>
<evidence type="ECO:0000313" key="11">
    <source>
        <dbReference type="EMBL" id="CAD7654409.1"/>
    </source>
</evidence>
<dbReference type="InterPro" id="IPR047170">
    <property type="entry name" value="PTN12/18/22"/>
</dbReference>